<evidence type="ECO:0000313" key="2">
    <source>
        <dbReference type="Proteomes" id="UP000218181"/>
    </source>
</evidence>
<dbReference type="OrthoDB" id="1901124at2"/>
<proteinExistence type="predicted"/>
<organism evidence="1 2">
    <name type="scientific">Lactococcus fujiensis JCM 16395</name>
    <dbReference type="NCBI Taxonomy" id="1291764"/>
    <lineage>
        <taxon>Bacteria</taxon>
        <taxon>Bacillati</taxon>
        <taxon>Bacillota</taxon>
        <taxon>Bacilli</taxon>
        <taxon>Lactobacillales</taxon>
        <taxon>Streptococcaceae</taxon>
        <taxon>Lactococcus</taxon>
    </lineage>
</organism>
<name>A0A2A5RK42_9LACT</name>
<dbReference type="PANTHER" id="PTHR39166:SF1">
    <property type="entry name" value="BLL1166 PROTEIN"/>
    <property type="match status" value="1"/>
</dbReference>
<keyword evidence="2" id="KW-1185">Reference proteome</keyword>
<dbReference type="InterPro" id="IPR009267">
    <property type="entry name" value="NTP_transf_6"/>
</dbReference>
<dbReference type="AlphaFoldDB" id="A0A2A5RK42"/>
<gene>
    <name evidence="1" type="ORF">RT41_GL001899</name>
</gene>
<comment type="caution">
    <text evidence="1">The sequence shown here is derived from an EMBL/GenBank/DDBJ whole genome shotgun (WGS) entry which is preliminary data.</text>
</comment>
<protein>
    <recommendedName>
        <fullName evidence="3">Nucleotidyltransferase family protein</fullName>
    </recommendedName>
</protein>
<dbReference type="Proteomes" id="UP000218181">
    <property type="component" value="Unassembled WGS sequence"/>
</dbReference>
<dbReference type="Pfam" id="PF06042">
    <property type="entry name" value="NTP_transf_6"/>
    <property type="match status" value="1"/>
</dbReference>
<accession>A0A2A5RK42</accession>
<reference evidence="1 2" key="1">
    <citation type="submission" date="2014-12" db="EMBL/GenBank/DDBJ databases">
        <title>Draft genome sequences of 10 type strains of Lactococcus.</title>
        <authorList>
            <person name="Sun Z."/>
            <person name="Zhong Z."/>
            <person name="Liu W."/>
            <person name="Zhang W."/>
            <person name="Zhang H."/>
        </authorList>
    </citation>
    <scope>NUCLEOTIDE SEQUENCE [LARGE SCALE GENOMIC DNA]</scope>
    <source>
        <strain evidence="1 2">JCM 16395</strain>
    </source>
</reference>
<dbReference type="EMBL" id="JXJU01000008">
    <property type="protein sequence ID" value="PCR99523.1"/>
    <property type="molecule type" value="Genomic_DNA"/>
</dbReference>
<dbReference type="STRING" id="1291764.GCA_001311235_01670"/>
<sequence>MDSNGSQIKSMLQNNSELMKILAEVDSLKLNNYYIAAGAVFQTIWNTQDKLPLMNGIHDIDIIYFDKKITQEDSLEQDKFLEKKLNEKFQMEFDIHNEAYMHLWKGRNIKPYSSCEDAMGRWLATVHAIGIKGQPDTLEIYAPFGIDDILHRIIRPIYHVDNSKILYDAKALKWQERFNGLTILQWETN</sequence>
<dbReference type="RefSeq" id="WP_054639413.1">
    <property type="nucleotide sequence ID" value="NZ_BBAL01000005.1"/>
</dbReference>
<evidence type="ECO:0000313" key="1">
    <source>
        <dbReference type="EMBL" id="PCR99523.1"/>
    </source>
</evidence>
<evidence type="ECO:0008006" key="3">
    <source>
        <dbReference type="Google" id="ProtNLM"/>
    </source>
</evidence>
<dbReference type="PANTHER" id="PTHR39166">
    <property type="entry name" value="BLL1166 PROTEIN"/>
    <property type="match status" value="1"/>
</dbReference>